<proteinExistence type="predicted"/>
<accession>A0A2V5J863</accession>
<dbReference type="RefSeq" id="WP_110484704.1">
    <property type="nucleotide sequence ID" value="NZ_QJVC01000004.1"/>
</dbReference>
<sequence length="265" mass="28252">MSRWAFKSTFRAALVTAAVASFVGMSGCAAAPTSSYINAAGTEVTVNWKDYPAHAYSLAEEILAAPVKEDAEGVSAAILDELKAALTEEFELQWAANGESGWYPEQGNGYGGKAMTTTFNSVSWDSDNAPVGSSDWEEILAITNRITSAGGLGAVKLSPDAASLKNDPAWHQELLDKHGTTDPNKLYWWTGTAYANSQWLSIALVNVDRDTTGKAAAEYEKSGLPPRSISLSYGVTTLARQDLAAFRDALEPFEGLTPPEATTSD</sequence>
<name>A0A2V5J863_9MICC</name>
<dbReference type="Proteomes" id="UP000247980">
    <property type="component" value="Unassembled WGS sequence"/>
</dbReference>
<dbReference type="EMBL" id="QJVC01000004">
    <property type="protein sequence ID" value="PYI39140.1"/>
    <property type="molecule type" value="Genomic_DNA"/>
</dbReference>
<protein>
    <submittedName>
        <fullName evidence="2">Uncharacterized protein</fullName>
    </submittedName>
</protein>
<evidence type="ECO:0000313" key="2">
    <source>
        <dbReference type="EMBL" id="PYI39140.1"/>
    </source>
</evidence>
<dbReference type="AlphaFoldDB" id="A0A2V5J863"/>
<keyword evidence="1" id="KW-0732">Signal</keyword>
<evidence type="ECO:0000313" key="3">
    <source>
        <dbReference type="Proteomes" id="UP000247980"/>
    </source>
</evidence>
<keyword evidence="3" id="KW-1185">Reference proteome</keyword>
<feature type="chain" id="PRO_5016113294" evidence="1">
    <location>
        <begin position="32"/>
        <end position="265"/>
    </location>
</feature>
<comment type="caution">
    <text evidence="2">The sequence shown here is derived from an EMBL/GenBank/DDBJ whole genome shotgun (WGS) entry which is preliminary data.</text>
</comment>
<dbReference type="PROSITE" id="PS51257">
    <property type="entry name" value="PROKAR_LIPOPROTEIN"/>
    <property type="match status" value="1"/>
</dbReference>
<feature type="signal peptide" evidence="1">
    <location>
        <begin position="1"/>
        <end position="31"/>
    </location>
</feature>
<organism evidence="2 3">
    <name type="scientific">Arthrobacter psychrolactophilus</name>
    <dbReference type="NCBI Taxonomy" id="92442"/>
    <lineage>
        <taxon>Bacteria</taxon>
        <taxon>Bacillati</taxon>
        <taxon>Actinomycetota</taxon>
        <taxon>Actinomycetes</taxon>
        <taxon>Micrococcales</taxon>
        <taxon>Micrococcaceae</taxon>
        <taxon>Arthrobacter</taxon>
    </lineage>
</organism>
<gene>
    <name evidence="2" type="ORF">CVS30_07495</name>
</gene>
<evidence type="ECO:0000256" key="1">
    <source>
        <dbReference type="SAM" id="SignalP"/>
    </source>
</evidence>
<reference evidence="2 3" key="1">
    <citation type="submission" date="2018-05" db="EMBL/GenBank/DDBJ databases">
        <title>Genetic diversity of glacier-inhabiting Cryobacterium bacteria in China and description of Cryobacterium mengkeensis sp. nov. and Arthrobacter glacialis sp. nov.</title>
        <authorList>
            <person name="Liu Q."/>
            <person name="Xin Y.-H."/>
        </authorList>
    </citation>
    <scope>NUCLEOTIDE SEQUENCE [LARGE SCALE GENOMIC DNA]</scope>
    <source>
        <strain evidence="2 3">B7</strain>
    </source>
</reference>
<dbReference type="OrthoDB" id="4928582at2"/>